<dbReference type="RefSeq" id="WP_282862526.1">
    <property type="nucleotide sequence ID" value="NZ_CP118848.1"/>
</dbReference>
<dbReference type="Pfam" id="PF00370">
    <property type="entry name" value="FGGY_N"/>
    <property type="match status" value="1"/>
</dbReference>
<evidence type="ECO:0000256" key="1">
    <source>
        <dbReference type="ARBA" id="ARBA00009156"/>
    </source>
</evidence>
<organism evidence="6 7">
    <name type="scientific">Mammaliicoccus lentus</name>
    <name type="common">Staphylococcus lentus</name>
    <dbReference type="NCBI Taxonomy" id="42858"/>
    <lineage>
        <taxon>Bacteria</taxon>
        <taxon>Bacillati</taxon>
        <taxon>Bacillota</taxon>
        <taxon>Bacilli</taxon>
        <taxon>Bacillales</taxon>
        <taxon>Staphylococcaceae</taxon>
        <taxon>Mammaliicoccus</taxon>
    </lineage>
</organism>
<reference evidence="6" key="1">
    <citation type="journal article" date="2023" name="Antibiotics">
        <title>Prevalence and Molecular Characterization of Methicillin-Resistant Staphylococci (MRS) and Mammaliicocci (MRM) in Dromedary Camels from Algeria: First Detection of SCCmec-mecC Hybrid in Methicillin-Resistant Mammaliicoccus lentus.</title>
        <authorList>
            <person name="Belhout C."/>
            <person name="Boyen F."/>
            <person name="Vereecke N."/>
            <person name="Theuns S."/>
            <person name="Taibi N."/>
            <person name="Stegger M."/>
            <person name="de la Fe-Rodriguez P.Y."/>
            <person name="Bouayad L."/>
            <person name="Elgroud R."/>
            <person name="Butaye P."/>
        </authorList>
    </citation>
    <scope>NUCLEOTIDE SEQUENCE</scope>
    <source>
        <strain evidence="6">7048</strain>
    </source>
</reference>
<gene>
    <name evidence="6" type="ORF">PYH69_01840</name>
</gene>
<dbReference type="PANTHER" id="PTHR43095:SF5">
    <property type="entry name" value="XYLULOSE KINASE"/>
    <property type="match status" value="1"/>
</dbReference>
<dbReference type="Gene3D" id="3.30.420.40">
    <property type="match status" value="2"/>
</dbReference>
<evidence type="ECO:0000313" key="7">
    <source>
        <dbReference type="Proteomes" id="UP001223261"/>
    </source>
</evidence>
<dbReference type="Pfam" id="PF02782">
    <property type="entry name" value="FGGY_C"/>
    <property type="match status" value="1"/>
</dbReference>
<dbReference type="EMBL" id="CP118848">
    <property type="protein sequence ID" value="WHI60393.1"/>
    <property type="molecule type" value="Genomic_DNA"/>
</dbReference>
<feature type="domain" description="Carbohydrate kinase FGGY N-terminal" evidence="4">
    <location>
        <begin position="16"/>
        <end position="242"/>
    </location>
</feature>
<sequence length="533" mass="60087">MNQDKIHSEISNGEISIGIELGSTRIKTVAIDTNFETIGSGYFEWENEFKDGYWTYSINDVWIGLQKSYKSMTDDIESKYNVTIKKVKSLGISGMMHGYLAFDKNDDLLVPFRTWRNSYTEEAANKLRDYFQFNIPERWSIAHLYQAILNEEQHVKDIQFITTLAGYIHWYLTEQKVLGVGDASGMFPIDQNTKKYDQEKLNQFDELIKDKQFEWDIESVLPKVLTAGTNAGCLTEQGAKLLDPTNNLESGVPLCPPEGDAGTGMVATNSVEKKKGNISAGTSAFAMLVLDQPLSKVHPEIDIVTTPSGDLVAMVHTNNCTSDINAWVNLFEETFEVMGVEVDKNQLYERLFNHTQHADEQNGNLLSYGYISGENITKINKGIPIFLRPTDSQFNLANFMKTHIMSAFSTLKIGVDILKEEEKVLIDSFVVHGGIFKTEEIAQRILGAALNSSVEVLKTANDGGAWGMAILARYMVNNDSQLPLNQYLEENIFGQQEGSVIQPSEKDVEEYEQFITEYKKGLEIERKASQFIR</sequence>
<proteinExistence type="inferred from homology"/>
<dbReference type="InterPro" id="IPR050406">
    <property type="entry name" value="FGGY_Carb_Kinase"/>
</dbReference>
<dbReference type="GO" id="GO:0016301">
    <property type="term" value="F:kinase activity"/>
    <property type="evidence" value="ECO:0007669"/>
    <property type="project" value="UniProtKB-KW"/>
</dbReference>
<dbReference type="PANTHER" id="PTHR43095">
    <property type="entry name" value="SUGAR KINASE"/>
    <property type="match status" value="1"/>
</dbReference>
<comment type="similarity">
    <text evidence="1">Belongs to the FGGY kinase family.</text>
</comment>
<dbReference type="SUPFAM" id="SSF53067">
    <property type="entry name" value="Actin-like ATPase domain"/>
    <property type="match status" value="2"/>
</dbReference>
<accession>A0AAX3W4V0</accession>
<dbReference type="InterPro" id="IPR043129">
    <property type="entry name" value="ATPase_NBD"/>
</dbReference>
<keyword evidence="3 6" id="KW-0418">Kinase</keyword>
<dbReference type="GO" id="GO:0005975">
    <property type="term" value="P:carbohydrate metabolic process"/>
    <property type="evidence" value="ECO:0007669"/>
    <property type="project" value="InterPro"/>
</dbReference>
<evidence type="ECO:0000259" key="5">
    <source>
        <dbReference type="Pfam" id="PF02782"/>
    </source>
</evidence>
<dbReference type="InterPro" id="IPR018485">
    <property type="entry name" value="FGGY_C"/>
</dbReference>
<protein>
    <submittedName>
        <fullName evidence="6">FGGY-family carbohydrate kinase</fullName>
    </submittedName>
</protein>
<name>A0AAX3W4V0_MAMLE</name>
<dbReference type="Proteomes" id="UP001223261">
    <property type="component" value="Chromosome"/>
</dbReference>
<evidence type="ECO:0000259" key="4">
    <source>
        <dbReference type="Pfam" id="PF00370"/>
    </source>
</evidence>
<evidence type="ECO:0000313" key="6">
    <source>
        <dbReference type="EMBL" id="WHI60393.1"/>
    </source>
</evidence>
<evidence type="ECO:0000256" key="2">
    <source>
        <dbReference type="ARBA" id="ARBA00022679"/>
    </source>
</evidence>
<dbReference type="InterPro" id="IPR018484">
    <property type="entry name" value="FGGY_N"/>
</dbReference>
<feature type="domain" description="Carbohydrate kinase FGGY C-terminal" evidence="5">
    <location>
        <begin position="277"/>
        <end position="474"/>
    </location>
</feature>
<evidence type="ECO:0000256" key="3">
    <source>
        <dbReference type="ARBA" id="ARBA00022777"/>
    </source>
</evidence>
<dbReference type="CDD" id="cd07809">
    <property type="entry name" value="ASKHA_NBD_FGGY_BaXK-like"/>
    <property type="match status" value="1"/>
</dbReference>
<dbReference type="AlphaFoldDB" id="A0AAX3W4V0"/>
<keyword evidence="2" id="KW-0808">Transferase</keyword>